<sequence>MQTKESRIRERAYQLWCEEGFAPGRELDHWIRARDSIELEDKEGTATLPPPVQADGETARTEAEPALAIENQGEFPTLTDQGEGQAAPARPSAVEAKSPPEPRRPRPSERARGRAGLD</sequence>
<evidence type="ECO:0000313" key="2">
    <source>
        <dbReference type="EMBL" id="GGC83622.1"/>
    </source>
</evidence>
<gene>
    <name evidence="2" type="ORF">GCM10010994_46880</name>
</gene>
<evidence type="ECO:0000313" key="3">
    <source>
        <dbReference type="Proteomes" id="UP000637002"/>
    </source>
</evidence>
<dbReference type="AlphaFoldDB" id="A0A916XMU6"/>
<keyword evidence="3" id="KW-1185">Reference proteome</keyword>
<dbReference type="InterPro" id="IPR021327">
    <property type="entry name" value="DUF2934"/>
</dbReference>
<dbReference type="Proteomes" id="UP000637002">
    <property type="component" value="Unassembled WGS sequence"/>
</dbReference>
<accession>A0A916XMU6</accession>
<protein>
    <recommendedName>
        <fullName evidence="4">DUF2934 domain-containing protein</fullName>
    </recommendedName>
</protein>
<organism evidence="2 3">
    <name type="scientific">Chelatococcus reniformis</name>
    <dbReference type="NCBI Taxonomy" id="1494448"/>
    <lineage>
        <taxon>Bacteria</taxon>
        <taxon>Pseudomonadati</taxon>
        <taxon>Pseudomonadota</taxon>
        <taxon>Alphaproteobacteria</taxon>
        <taxon>Hyphomicrobiales</taxon>
        <taxon>Chelatococcaceae</taxon>
        <taxon>Chelatococcus</taxon>
    </lineage>
</organism>
<evidence type="ECO:0008006" key="4">
    <source>
        <dbReference type="Google" id="ProtNLM"/>
    </source>
</evidence>
<name>A0A916XMU6_9HYPH</name>
<feature type="compositionally biased region" description="Basic and acidic residues" evidence="1">
    <location>
        <begin position="98"/>
        <end position="118"/>
    </location>
</feature>
<proteinExistence type="predicted"/>
<reference evidence="2" key="2">
    <citation type="submission" date="2020-09" db="EMBL/GenBank/DDBJ databases">
        <authorList>
            <person name="Sun Q."/>
            <person name="Zhou Y."/>
        </authorList>
    </citation>
    <scope>NUCLEOTIDE SEQUENCE</scope>
    <source>
        <strain evidence="2">CGMCC 1.12919</strain>
    </source>
</reference>
<dbReference type="EMBL" id="BMGG01000009">
    <property type="protein sequence ID" value="GGC83622.1"/>
    <property type="molecule type" value="Genomic_DNA"/>
</dbReference>
<comment type="caution">
    <text evidence="2">The sequence shown here is derived from an EMBL/GenBank/DDBJ whole genome shotgun (WGS) entry which is preliminary data.</text>
</comment>
<evidence type="ECO:0000256" key="1">
    <source>
        <dbReference type="SAM" id="MobiDB-lite"/>
    </source>
</evidence>
<dbReference type="RefSeq" id="WP_188611605.1">
    <property type="nucleotide sequence ID" value="NZ_BMGG01000009.1"/>
</dbReference>
<feature type="region of interest" description="Disordered" evidence="1">
    <location>
        <begin position="39"/>
        <end position="118"/>
    </location>
</feature>
<dbReference type="Pfam" id="PF11154">
    <property type="entry name" value="DUF2934"/>
    <property type="match status" value="1"/>
</dbReference>
<reference evidence="2" key="1">
    <citation type="journal article" date="2014" name="Int. J. Syst. Evol. Microbiol.">
        <title>Complete genome sequence of Corynebacterium casei LMG S-19264T (=DSM 44701T), isolated from a smear-ripened cheese.</title>
        <authorList>
            <consortium name="US DOE Joint Genome Institute (JGI-PGF)"/>
            <person name="Walter F."/>
            <person name="Albersmeier A."/>
            <person name="Kalinowski J."/>
            <person name="Ruckert C."/>
        </authorList>
    </citation>
    <scope>NUCLEOTIDE SEQUENCE</scope>
    <source>
        <strain evidence="2">CGMCC 1.12919</strain>
    </source>
</reference>